<name>A0AAP0KA15_9MAGN</name>
<feature type="compositionally biased region" description="Polar residues" evidence="1">
    <location>
        <begin position="139"/>
        <end position="156"/>
    </location>
</feature>
<reference evidence="2 3" key="1">
    <citation type="submission" date="2024-01" db="EMBL/GenBank/DDBJ databases">
        <title>Genome assemblies of Stephania.</title>
        <authorList>
            <person name="Yang L."/>
        </authorList>
    </citation>
    <scope>NUCLEOTIDE SEQUENCE [LARGE SCALE GENOMIC DNA]</scope>
    <source>
        <strain evidence="2">JXDWG</strain>
        <tissue evidence="2">Leaf</tissue>
    </source>
</reference>
<evidence type="ECO:0000313" key="2">
    <source>
        <dbReference type="EMBL" id="KAK9147873.1"/>
    </source>
</evidence>
<dbReference type="AlphaFoldDB" id="A0AAP0KA15"/>
<protein>
    <recommendedName>
        <fullName evidence="4">Gag protein</fullName>
    </recommendedName>
</protein>
<comment type="caution">
    <text evidence="2">The sequence shown here is derived from an EMBL/GenBank/DDBJ whole genome shotgun (WGS) entry which is preliminary data.</text>
</comment>
<keyword evidence="3" id="KW-1185">Reference proteome</keyword>
<evidence type="ECO:0000256" key="1">
    <source>
        <dbReference type="SAM" id="MobiDB-lite"/>
    </source>
</evidence>
<dbReference type="Proteomes" id="UP001419268">
    <property type="component" value="Unassembled WGS sequence"/>
</dbReference>
<sequence>MPSRGSFIQHYFPPAMIKRLRKEFMNLRQKSDESVMSYRDIYGYLRQFTGDLVKEDLDDVYHFGDGLKLDIEFYVVNSCAKNSGEIYERALSHETYYLGRVTNEIPLVPPLTPDQVAEYEMRRQRGKGPRRWDRGSQGSGTSTTVVPFVSSLTPLQTIVGRPPLPPPVKPALSAPTTTLPALPAQRQQQQGGTSRGRGRGQDSSR</sequence>
<dbReference type="EMBL" id="JBBNAG010000003">
    <property type="protein sequence ID" value="KAK9147873.1"/>
    <property type="molecule type" value="Genomic_DNA"/>
</dbReference>
<organism evidence="2 3">
    <name type="scientific">Stephania cephalantha</name>
    <dbReference type="NCBI Taxonomy" id="152367"/>
    <lineage>
        <taxon>Eukaryota</taxon>
        <taxon>Viridiplantae</taxon>
        <taxon>Streptophyta</taxon>
        <taxon>Embryophyta</taxon>
        <taxon>Tracheophyta</taxon>
        <taxon>Spermatophyta</taxon>
        <taxon>Magnoliopsida</taxon>
        <taxon>Ranunculales</taxon>
        <taxon>Menispermaceae</taxon>
        <taxon>Menispermoideae</taxon>
        <taxon>Cissampelideae</taxon>
        <taxon>Stephania</taxon>
    </lineage>
</organism>
<evidence type="ECO:0008006" key="4">
    <source>
        <dbReference type="Google" id="ProtNLM"/>
    </source>
</evidence>
<evidence type="ECO:0000313" key="3">
    <source>
        <dbReference type="Proteomes" id="UP001419268"/>
    </source>
</evidence>
<feature type="region of interest" description="Disordered" evidence="1">
    <location>
        <begin position="121"/>
        <end position="205"/>
    </location>
</feature>
<accession>A0AAP0KA15</accession>
<proteinExistence type="predicted"/>
<gene>
    <name evidence="2" type="ORF">Scep_006630</name>
</gene>